<name>A0AAV2GQF8_9ROSI</name>
<protein>
    <submittedName>
        <fullName evidence="1">Uncharacterized protein</fullName>
    </submittedName>
</protein>
<sequence length="92" mass="10967">MYVVAMECRLAMSELRINEVLKEATRSLEMMTIQMKIREITLLPGLVNGIQKWWKLSNMLRQSHERCVSQKQLWISFMKKLSDFTLECMRRG</sequence>
<dbReference type="AlphaFoldDB" id="A0AAV2GQF8"/>
<accession>A0AAV2GQF8</accession>
<evidence type="ECO:0000313" key="1">
    <source>
        <dbReference type="EMBL" id="CAL1412904.1"/>
    </source>
</evidence>
<dbReference type="Proteomes" id="UP001497516">
    <property type="component" value="Chromosome 9"/>
</dbReference>
<dbReference type="EMBL" id="OZ034822">
    <property type="protein sequence ID" value="CAL1412904.1"/>
    <property type="molecule type" value="Genomic_DNA"/>
</dbReference>
<evidence type="ECO:0000313" key="2">
    <source>
        <dbReference type="Proteomes" id="UP001497516"/>
    </source>
</evidence>
<gene>
    <name evidence="1" type="ORF">LTRI10_LOCUS52164</name>
</gene>
<proteinExistence type="predicted"/>
<keyword evidence="2" id="KW-1185">Reference proteome</keyword>
<organism evidence="1 2">
    <name type="scientific">Linum trigynum</name>
    <dbReference type="NCBI Taxonomy" id="586398"/>
    <lineage>
        <taxon>Eukaryota</taxon>
        <taxon>Viridiplantae</taxon>
        <taxon>Streptophyta</taxon>
        <taxon>Embryophyta</taxon>
        <taxon>Tracheophyta</taxon>
        <taxon>Spermatophyta</taxon>
        <taxon>Magnoliopsida</taxon>
        <taxon>eudicotyledons</taxon>
        <taxon>Gunneridae</taxon>
        <taxon>Pentapetalae</taxon>
        <taxon>rosids</taxon>
        <taxon>fabids</taxon>
        <taxon>Malpighiales</taxon>
        <taxon>Linaceae</taxon>
        <taxon>Linum</taxon>
    </lineage>
</organism>
<reference evidence="1 2" key="1">
    <citation type="submission" date="2024-04" db="EMBL/GenBank/DDBJ databases">
        <authorList>
            <person name="Fracassetti M."/>
        </authorList>
    </citation>
    <scope>NUCLEOTIDE SEQUENCE [LARGE SCALE GENOMIC DNA]</scope>
</reference>